<evidence type="ECO:0000313" key="1">
    <source>
        <dbReference type="EMBL" id="CAI0543143.1"/>
    </source>
</evidence>
<evidence type="ECO:0000313" key="2">
    <source>
        <dbReference type="Proteomes" id="UP001154282"/>
    </source>
</evidence>
<accession>A0AAV0QD24</accession>
<dbReference type="PANTHER" id="PTHR11017">
    <property type="entry name" value="LEUCINE-RICH REPEAT-CONTAINING PROTEIN"/>
    <property type="match status" value="1"/>
</dbReference>
<name>A0AAV0QD24_9ROSI</name>
<dbReference type="AlphaFoldDB" id="A0AAV0QD24"/>
<dbReference type="Gene3D" id="3.40.50.300">
    <property type="entry name" value="P-loop containing nucleotide triphosphate hydrolases"/>
    <property type="match status" value="1"/>
</dbReference>
<comment type="caution">
    <text evidence="1">The sequence shown here is derived from an EMBL/GenBank/DDBJ whole genome shotgun (WGS) entry which is preliminary data.</text>
</comment>
<dbReference type="InterPro" id="IPR044974">
    <property type="entry name" value="Disease_R_plants"/>
</dbReference>
<dbReference type="PANTHER" id="PTHR11017:SF385">
    <property type="entry name" value="DISEASE RESISTANCE PROTEIN (TIR-NBS-LRR CLASS)-RELATED"/>
    <property type="match status" value="1"/>
</dbReference>
<proteinExistence type="predicted"/>
<dbReference type="SUPFAM" id="SSF52540">
    <property type="entry name" value="P-loop containing nucleoside triphosphate hydrolases"/>
    <property type="match status" value="1"/>
</dbReference>
<dbReference type="GO" id="GO:0006952">
    <property type="term" value="P:defense response"/>
    <property type="evidence" value="ECO:0007669"/>
    <property type="project" value="InterPro"/>
</dbReference>
<dbReference type="EMBL" id="CAMGYJ010000009">
    <property type="protein sequence ID" value="CAI0543143.1"/>
    <property type="molecule type" value="Genomic_DNA"/>
</dbReference>
<sequence length="109" mass="12417">MLALFDRFSFVENVRETLKQKDGVGVISLQNSLISNLCEQTIGSVRNVSEGVRTIRDRISRFKVLIVLDDVDELFKFDEIFGNHENFAQGSRFTITSRTMCSNFAVTMC</sequence>
<organism evidence="1 2">
    <name type="scientific">Linum tenue</name>
    <dbReference type="NCBI Taxonomy" id="586396"/>
    <lineage>
        <taxon>Eukaryota</taxon>
        <taxon>Viridiplantae</taxon>
        <taxon>Streptophyta</taxon>
        <taxon>Embryophyta</taxon>
        <taxon>Tracheophyta</taxon>
        <taxon>Spermatophyta</taxon>
        <taxon>Magnoliopsida</taxon>
        <taxon>eudicotyledons</taxon>
        <taxon>Gunneridae</taxon>
        <taxon>Pentapetalae</taxon>
        <taxon>rosids</taxon>
        <taxon>fabids</taxon>
        <taxon>Malpighiales</taxon>
        <taxon>Linaceae</taxon>
        <taxon>Linum</taxon>
    </lineage>
</organism>
<gene>
    <name evidence="1" type="ORF">LITE_LOCUS42738</name>
</gene>
<keyword evidence="2" id="KW-1185">Reference proteome</keyword>
<dbReference type="Proteomes" id="UP001154282">
    <property type="component" value="Unassembled WGS sequence"/>
</dbReference>
<protein>
    <submittedName>
        <fullName evidence="1">Uncharacterized protein</fullName>
    </submittedName>
</protein>
<reference evidence="1" key="1">
    <citation type="submission" date="2022-08" db="EMBL/GenBank/DDBJ databases">
        <authorList>
            <person name="Gutierrez-Valencia J."/>
        </authorList>
    </citation>
    <scope>NUCLEOTIDE SEQUENCE</scope>
</reference>
<dbReference type="InterPro" id="IPR027417">
    <property type="entry name" value="P-loop_NTPase"/>
</dbReference>